<evidence type="ECO:0000313" key="8">
    <source>
        <dbReference type="Proteomes" id="UP000465601"/>
    </source>
</evidence>
<dbReference type="RefSeq" id="WP_151864708.1">
    <property type="nucleotide sequence ID" value="NZ_WBZB01000008.1"/>
</dbReference>
<gene>
    <name evidence="7" type="ORF">F8153_02145</name>
</gene>
<accession>A0A833HQU1</accession>
<protein>
    <recommendedName>
        <fullName evidence="9">DNA mismatch repair protein MutS</fullName>
    </recommendedName>
</protein>
<keyword evidence="1" id="KW-0547">Nucleotide-binding</keyword>
<dbReference type="AlphaFoldDB" id="A0A833HQU1"/>
<evidence type="ECO:0000259" key="6">
    <source>
        <dbReference type="SMART" id="SM00534"/>
    </source>
</evidence>
<feature type="coiled-coil region" evidence="4">
    <location>
        <begin position="153"/>
        <end position="187"/>
    </location>
</feature>
<dbReference type="SMART" id="SM00534">
    <property type="entry name" value="MUTSac"/>
    <property type="match status" value="1"/>
</dbReference>
<dbReference type="Proteomes" id="UP000465601">
    <property type="component" value="Unassembled WGS sequence"/>
</dbReference>
<dbReference type="GO" id="GO:0005524">
    <property type="term" value="F:ATP binding"/>
    <property type="evidence" value="ECO:0007669"/>
    <property type="project" value="UniProtKB-KW"/>
</dbReference>
<dbReference type="GO" id="GO:0030983">
    <property type="term" value="F:mismatched DNA binding"/>
    <property type="evidence" value="ECO:0007669"/>
    <property type="project" value="InterPro"/>
</dbReference>
<dbReference type="InterPro" id="IPR000432">
    <property type="entry name" value="DNA_mismatch_repair_MutS_C"/>
</dbReference>
<feature type="domain" description="DNA mismatch repair protein MutS core" evidence="5">
    <location>
        <begin position="11"/>
        <end position="323"/>
    </location>
</feature>
<evidence type="ECO:0000259" key="5">
    <source>
        <dbReference type="SMART" id="SM00533"/>
    </source>
</evidence>
<dbReference type="SUPFAM" id="SSF48334">
    <property type="entry name" value="DNA repair protein MutS, domain III"/>
    <property type="match status" value="1"/>
</dbReference>
<dbReference type="OrthoDB" id="9777812at2"/>
<organism evidence="7 8">
    <name type="scientific">Alkaliphilus serpentinus</name>
    <dbReference type="NCBI Taxonomy" id="1482731"/>
    <lineage>
        <taxon>Bacteria</taxon>
        <taxon>Bacillati</taxon>
        <taxon>Bacillota</taxon>
        <taxon>Clostridia</taxon>
        <taxon>Peptostreptococcales</taxon>
        <taxon>Natronincolaceae</taxon>
        <taxon>Alkaliphilus</taxon>
    </lineage>
</organism>
<keyword evidence="3" id="KW-0238">DNA-binding</keyword>
<keyword evidence="8" id="KW-1185">Reference proteome</keyword>
<feature type="domain" description="DNA mismatch repair proteins mutS family" evidence="6">
    <location>
        <begin position="340"/>
        <end position="543"/>
    </location>
</feature>
<dbReference type="SMART" id="SM00533">
    <property type="entry name" value="MUTSd"/>
    <property type="match status" value="1"/>
</dbReference>
<evidence type="ECO:0000256" key="1">
    <source>
        <dbReference type="ARBA" id="ARBA00022741"/>
    </source>
</evidence>
<evidence type="ECO:0000256" key="4">
    <source>
        <dbReference type="SAM" id="Coils"/>
    </source>
</evidence>
<dbReference type="Gene3D" id="3.40.50.300">
    <property type="entry name" value="P-loop containing nucleotide triphosphate hydrolases"/>
    <property type="match status" value="1"/>
</dbReference>
<proteinExistence type="predicted"/>
<keyword evidence="2" id="KW-0067">ATP-binding</keyword>
<dbReference type="EMBL" id="WBZB01000008">
    <property type="protein sequence ID" value="KAB3532458.1"/>
    <property type="molecule type" value="Genomic_DNA"/>
</dbReference>
<keyword evidence="4" id="KW-0175">Coiled coil</keyword>
<dbReference type="InterPro" id="IPR036187">
    <property type="entry name" value="DNA_mismatch_repair_MutS_sf"/>
</dbReference>
<dbReference type="InterPro" id="IPR027417">
    <property type="entry name" value="P-loop_NTPase"/>
</dbReference>
<evidence type="ECO:0000256" key="3">
    <source>
        <dbReference type="ARBA" id="ARBA00023125"/>
    </source>
</evidence>
<evidence type="ECO:0000256" key="2">
    <source>
        <dbReference type="ARBA" id="ARBA00022840"/>
    </source>
</evidence>
<dbReference type="Pfam" id="PF00488">
    <property type="entry name" value="MutS_V"/>
    <property type="match status" value="1"/>
</dbReference>
<dbReference type="GO" id="GO:0006298">
    <property type="term" value="P:mismatch repair"/>
    <property type="evidence" value="ECO:0007669"/>
    <property type="project" value="InterPro"/>
</dbReference>
<dbReference type="SUPFAM" id="SSF52540">
    <property type="entry name" value="P-loop containing nucleoside triphosphate hydrolases"/>
    <property type="match status" value="1"/>
</dbReference>
<sequence length="549" mass="62339">MGMPFMESKLSELIGLKEVLQGLQVLTSYGKAVKEELRPFLPEEGDRITKALDNLAFFKEALDSRLELQLLLKNNLSQFKDIRGTLKRLEGGEALNIIEFFEIKAQLMEMSELQSIIQNSRLKQMEALKLLSIEEVIKLLDPEGTGLKTFYLYDSYDENLKVIRKEKKDLEEEITKEKNRIKEIISQETQLKPKLNGEIIVDKQDKDKIRRLMESPWVFLSSESFRSLVFRVKSSSLLDELNSKLLLVKSIEEDYEQEVRQRLTQQLKIYGEAIHQNIKVVGELDFLFGKYLLNKRIDGVRPKLVEGPYLQIEGGRHPIVERTLRSKNQDFTPIDITLKSGVTLITGANMGGKTVILKLIALTTIMAQMGLYVPAKRAYIGPVSFIHFSIGDQQSLEAGLSTFGAEIFYLKNTLHRVEEGGLILMDELARGTNPTEGYAISKGIMEFLKDKPTISVITSHFDGLCRVKDINHLQVVGLKMDLIAEDKDKIVKQQQAEGFLEEYMDYRLQPVSNGKAVPKDAIFVAKLLGLKDEIIQEAERAIKPLGEGE</sequence>
<dbReference type="PANTHER" id="PTHR11361">
    <property type="entry name" value="DNA MISMATCH REPAIR PROTEIN MUTS FAMILY MEMBER"/>
    <property type="match status" value="1"/>
</dbReference>
<dbReference type="InterPro" id="IPR045076">
    <property type="entry name" value="MutS"/>
</dbReference>
<reference evidence="7 8" key="1">
    <citation type="submission" date="2019-10" db="EMBL/GenBank/DDBJ databases">
        <title>Alkaliphilus serpentinus sp. nov. and Alkaliphilus pronyensis sp. nov., two novel anaerobic alkaliphilic species isolated from the serpentinized-hosted hydrothermal field of the Prony Bay (New Caledonia).</title>
        <authorList>
            <person name="Postec A."/>
        </authorList>
    </citation>
    <scope>NUCLEOTIDE SEQUENCE [LARGE SCALE GENOMIC DNA]</scope>
    <source>
        <strain evidence="7 8">LacT</strain>
    </source>
</reference>
<dbReference type="PANTHER" id="PTHR11361:SF14">
    <property type="entry name" value="DNA MISMATCH REPAIR PROTEIN MUTS, TYPE 2"/>
    <property type="match status" value="1"/>
</dbReference>
<comment type="caution">
    <text evidence="7">The sequence shown here is derived from an EMBL/GenBank/DDBJ whole genome shotgun (WGS) entry which is preliminary data.</text>
</comment>
<dbReference type="GO" id="GO:0140664">
    <property type="term" value="F:ATP-dependent DNA damage sensor activity"/>
    <property type="evidence" value="ECO:0007669"/>
    <property type="project" value="InterPro"/>
</dbReference>
<evidence type="ECO:0000313" key="7">
    <source>
        <dbReference type="EMBL" id="KAB3532458.1"/>
    </source>
</evidence>
<name>A0A833HQU1_9FIRM</name>
<dbReference type="InterPro" id="IPR007696">
    <property type="entry name" value="DNA_mismatch_repair_MutS_core"/>
</dbReference>
<evidence type="ECO:0008006" key="9">
    <source>
        <dbReference type="Google" id="ProtNLM"/>
    </source>
</evidence>